<accession>A0AAV4MQ23</accession>
<evidence type="ECO:0000313" key="1">
    <source>
        <dbReference type="EMBL" id="GIX74447.1"/>
    </source>
</evidence>
<proteinExistence type="predicted"/>
<sequence length="104" mass="12450">MKNFLYEKNIQKVTHYGGGNFSILFFFQGCSNFEDITIIRWQQDETTLTAIRPSIISYIFPLEDTKTKKRNESFFSTKKLFPIRRYFGRKCSYTRIILEFLLLP</sequence>
<dbReference type="PROSITE" id="PS51257">
    <property type="entry name" value="PROKAR_LIPOPROTEIN"/>
    <property type="match status" value="1"/>
</dbReference>
<comment type="caution">
    <text evidence="1">The sequence shown here is derived from an EMBL/GenBank/DDBJ whole genome shotgun (WGS) entry which is preliminary data.</text>
</comment>
<protein>
    <submittedName>
        <fullName evidence="1">Uncharacterized protein</fullName>
    </submittedName>
</protein>
<dbReference type="AlphaFoldDB" id="A0AAV4MQ23"/>
<keyword evidence="2" id="KW-1185">Reference proteome</keyword>
<organism evidence="1 2">
    <name type="scientific">Caerostris extrusa</name>
    <name type="common">Bark spider</name>
    <name type="synonym">Caerostris bankana</name>
    <dbReference type="NCBI Taxonomy" id="172846"/>
    <lineage>
        <taxon>Eukaryota</taxon>
        <taxon>Metazoa</taxon>
        <taxon>Ecdysozoa</taxon>
        <taxon>Arthropoda</taxon>
        <taxon>Chelicerata</taxon>
        <taxon>Arachnida</taxon>
        <taxon>Araneae</taxon>
        <taxon>Araneomorphae</taxon>
        <taxon>Entelegynae</taxon>
        <taxon>Araneoidea</taxon>
        <taxon>Araneidae</taxon>
        <taxon>Caerostris</taxon>
    </lineage>
</organism>
<gene>
    <name evidence="1" type="ORF">CEXT_155731</name>
</gene>
<dbReference type="Proteomes" id="UP001054945">
    <property type="component" value="Unassembled WGS sequence"/>
</dbReference>
<evidence type="ECO:0000313" key="2">
    <source>
        <dbReference type="Proteomes" id="UP001054945"/>
    </source>
</evidence>
<name>A0AAV4MQ23_CAEEX</name>
<reference evidence="1 2" key="1">
    <citation type="submission" date="2021-06" db="EMBL/GenBank/DDBJ databases">
        <title>Caerostris extrusa draft genome.</title>
        <authorList>
            <person name="Kono N."/>
            <person name="Arakawa K."/>
        </authorList>
    </citation>
    <scope>NUCLEOTIDE SEQUENCE [LARGE SCALE GENOMIC DNA]</scope>
</reference>
<dbReference type="EMBL" id="BPLR01002505">
    <property type="protein sequence ID" value="GIX74447.1"/>
    <property type="molecule type" value="Genomic_DNA"/>
</dbReference>